<dbReference type="GO" id="GO:0043529">
    <property type="term" value="C:GET complex"/>
    <property type="evidence" value="ECO:0007669"/>
    <property type="project" value="TreeGrafter"/>
</dbReference>
<dbReference type="Proteomes" id="UP000708148">
    <property type="component" value="Unassembled WGS sequence"/>
</dbReference>
<dbReference type="EMBL" id="CAJHUC010000830">
    <property type="protein sequence ID" value="CAD7698448.1"/>
    <property type="molecule type" value="Genomic_DNA"/>
</dbReference>
<dbReference type="GO" id="GO:0016887">
    <property type="term" value="F:ATP hydrolysis activity"/>
    <property type="evidence" value="ECO:0007669"/>
    <property type="project" value="InterPro"/>
</dbReference>
<proteinExistence type="predicted"/>
<name>A0A8S1J4L8_9CHLO</name>
<dbReference type="InterPro" id="IPR016300">
    <property type="entry name" value="ATPase_ArsA/GET3"/>
</dbReference>
<dbReference type="PANTHER" id="PTHR10803">
    <property type="entry name" value="ARSENICAL PUMP-DRIVING ATPASE ARSENITE-TRANSLOCATING ATPASE"/>
    <property type="match status" value="1"/>
</dbReference>
<dbReference type="GO" id="GO:0005524">
    <property type="term" value="F:ATP binding"/>
    <property type="evidence" value="ECO:0007669"/>
    <property type="project" value="InterPro"/>
</dbReference>
<gene>
    <name evidence="2" type="ORF">OSTQU699_LOCUS3807</name>
</gene>
<comment type="caution">
    <text evidence="2">The sequence shown here is derived from an EMBL/GenBank/DDBJ whole genome shotgun (WGS) entry which is preliminary data.</text>
</comment>
<dbReference type="Pfam" id="PF02374">
    <property type="entry name" value="ArsA_ATPase"/>
    <property type="match status" value="2"/>
</dbReference>
<dbReference type="PANTHER" id="PTHR10803:SF0">
    <property type="entry name" value="ATPASE GET3B"/>
    <property type="match status" value="1"/>
</dbReference>
<dbReference type="Gene3D" id="3.40.50.300">
    <property type="entry name" value="P-loop containing nucleotide triphosphate hydrolases"/>
    <property type="match status" value="2"/>
</dbReference>
<dbReference type="AlphaFoldDB" id="A0A8S1J4L8"/>
<organism evidence="2 3">
    <name type="scientific">Ostreobium quekettii</name>
    <dbReference type="NCBI Taxonomy" id="121088"/>
    <lineage>
        <taxon>Eukaryota</taxon>
        <taxon>Viridiplantae</taxon>
        <taxon>Chlorophyta</taxon>
        <taxon>core chlorophytes</taxon>
        <taxon>Ulvophyceae</taxon>
        <taxon>TCBD clade</taxon>
        <taxon>Bryopsidales</taxon>
        <taxon>Ostreobineae</taxon>
        <taxon>Ostreobiaceae</taxon>
        <taxon>Ostreobium</taxon>
    </lineage>
</organism>
<evidence type="ECO:0000313" key="3">
    <source>
        <dbReference type="Proteomes" id="UP000708148"/>
    </source>
</evidence>
<dbReference type="OrthoDB" id="1770at2759"/>
<accession>A0A8S1J4L8</accession>
<dbReference type="FunFam" id="3.40.50.300:FF:002933">
    <property type="entry name" value="Putative arsenical pump-driving ATPase"/>
    <property type="match status" value="1"/>
</dbReference>
<dbReference type="SUPFAM" id="SSF52540">
    <property type="entry name" value="P-loop containing nucleoside triphosphate hydrolases"/>
    <property type="match status" value="2"/>
</dbReference>
<protein>
    <recommendedName>
        <fullName evidence="1">ArsA/GET3 Anion-transporting ATPase-like domain-containing protein</fullName>
    </recommendedName>
</protein>
<dbReference type="InterPro" id="IPR027417">
    <property type="entry name" value="P-loop_NTPase"/>
</dbReference>
<feature type="domain" description="ArsA/GET3 Anion-transporting ATPase-like" evidence="1">
    <location>
        <begin position="79"/>
        <end position="398"/>
    </location>
</feature>
<dbReference type="GO" id="GO:0071816">
    <property type="term" value="P:tail-anchored membrane protein insertion into ER membrane"/>
    <property type="evidence" value="ECO:0007669"/>
    <property type="project" value="TreeGrafter"/>
</dbReference>
<feature type="domain" description="ArsA/GET3 Anion-transporting ATPase-like" evidence="1">
    <location>
        <begin position="414"/>
        <end position="731"/>
    </location>
</feature>
<keyword evidence="3" id="KW-1185">Reference proteome</keyword>
<dbReference type="CDD" id="cd02035">
    <property type="entry name" value="ArsA"/>
    <property type="match status" value="2"/>
</dbReference>
<evidence type="ECO:0000259" key="1">
    <source>
        <dbReference type="Pfam" id="PF02374"/>
    </source>
</evidence>
<reference evidence="2" key="1">
    <citation type="submission" date="2020-12" db="EMBL/GenBank/DDBJ databases">
        <authorList>
            <person name="Iha C."/>
        </authorList>
    </citation>
    <scope>NUCLEOTIDE SEQUENCE</scope>
</reference>
<dbReference type="InterPro" id="IPR025723">
    <property type="entry name" value="ArsA/GET3_ATPase-like"/>
</dbReference>
<sequence>MALAEPQRAWSVRRIAGPSRQADGAARWPQKGACRTQENCQVGVSSGDRHVCAAGKVVNVATAEDLSVFEQLVTATGRKYVMISGKGGVGKTSLSASLAVRLAEAGHTTLVVSTDPAHSLSDSLDQDVSGGTPVLVEGSTLPLWGMEVNPELAKAEFRQYAEGEAFATRAGDAMKGFGLGLDQLAELKLGELLDTPPPGLDEAVSLAKVVEFVTSEDYAKFSRIVFDTAPTGHTVRLLNLPDFVGAALSKLLKLREKVSKAAAPIQSLMGSGNGDQSDAMSRLNLLLDRVEMVKMLFQNERTTEFMIATIPTTLAVRESARLLSELRKQKMPCKRILVNQLIGPGAGDTFLRMKLKDQEHALADIAANPALHDLQQIYAPLLDLEVRGLPALAYFGDHVWKEAIGEMNAPQGRRYVMLGGKGGVGKTSMAASLGVQYATAGQPTLIVSTDPAHSLGDALDQDISGGTPVQLEGTDLPIWGMEIDVQQARQELREALAGETGEKLNQALGLGGVLTEQLKDLKLGELLDNPPPGADEVVAIAKVVEFLKRDEFSRFKRIIFDTAPTGHTLRLLTMPDFVDKTIGKILRIRDTIERVANTVKGVFGAETDTQYAIDKLAKVKAYMEDAKELFHDRTTTEFVIVTIPTVMAAAESGRLAEALTSEGVPVKRLVVNQVLRPSTTEKFLEARRKDQGRALKLLREDPGLRELDVVEAPLVDLEVRGIAGLLYFGNQVWK</sequence>
<evidence type="ECO:0000313" key="2">
    <source>
        <dbReference type="EMBL" id="CAD7698448.1"/>
    </source>
</evidence>
<dbReference type="NCBIfam" id="TIGR00345">
    <property type="entry name" value="GET3_arsA_TRC40"/>
    <property type="match status" value="2"/>
</dbReference>